<accession>A0A0U5CE77</accession>
<keyword evidence="10" id="KW-1185">Reference proteome</keyword>
<dbReference type="InterPro" id="IPR010720">
    <property type="entry name" value="Alpha-L-AF_C"/>
</dbReference>
<dbReference type="AlphaFoldDB" id="A0A0U5CE77"/>
<evidence type="ECO:0000256" key="7">
    <source>
        <dbReference type="ARBA" id="ARBA00023180"/>
    </source>
</evidence>
<dbReference type="OrthoDB" id="406864at2759"/>
<dbReference type="PANTHER" id="PTHR31776:SF0">
    <property type="entry name" value="ALPHA-L-ARABINOFURANOSIDASE 1"/>
    <property type="match status" value="1"/>
</dbReference>
<dbReference type="InterPro" id="IPR017853">
    <property type="entry name" value="GH"/>
</dbReference>
<keyword evidence="6" id="KW-0378">Hydrolase</keyword>
<dbReference type="SMART" id="SM00813">
    <property type="entry name" value="Alpha-L-AF_C"/>
    <property type="match status" value="1"/>
</dbReference>
<dbReference type="STRING" id="454130.A0A0U5CE77"/>
<dbReference type="EMBL" id="CDMC01000010">
    <property type="protein sequence ID" value="CEL08137.1"/>
    <property type="molecule type" value="Genomic_DNA"/>
</dbReference>
<dbReference type="EC" id="3.2.1.55" evidence="4"/>
<dbReference type="OMA" id="PGRESDW"/>
<evidence type="ECO:0000313" key="10">
    <source>
        <dbReference type="Proteomes" id="UP000054771"/>
    </source>
</evidence>
<feature type="domain" description="Alpha-L-arabinofuranosidase C-terminal" evidence="8">
    <location>
        <begin position="488"/>
        <end position="666"/>
    </location>
</feature>
<keyword evidence="7" id="KW-0325">Glycoprotein</keyword>
<dbReference type="PANTHER" id="PTHR31776">
    <property type="entry name" value="ALPHA-L-ARABINOFURANOSIDASE 1"/>
    <property type="match status" value="1"/>
</dbReference>
<evidence type="ECO:0000256" key="4">
    <source>
        <dbReference type="ARBA" id="ARBA00012670"/>
    </source>
</evidence>
<evidence type="ECO:0000256" key="1">
    <source>
        <dbReference type="ARBA" id="ARBA00001462"/>
    </source>
</evidence>
<evidence type="ECO:0000259" key="8">
    <source>
        <dbReference type="SMART" id="SM00813"/>
    </source>
</evidence>
<dbReference type="GO" id="GO:0046556">
    <property type="term" value="F:alpha-L-arabinofuranosidase activity"/>
    <property type="evidence" value="ECO:0007669"/>
    <property type="project" value="UniProtKB-EC"/>
</dbReference>
<protein>
    <recommendedName>
        <fullName evidence="4">non-reducing end alpha-L-arabinofuranosidase</fullName>
        <ecNumber evidence="4">3.2.1.55</ecNumber>
    </recommendedName>
</protein>
<evidence type="ECO:0000256" key="5">
    <source>
        <dbReference type="ARBA" id="ARBA00022729"/>
    </source>
</evidence>
<reference evidence="10" key="1">
    <citation type="journal article" date="2016" name="Genome Announc.">
        <title>Draft genome sequences of fungus Aspergillus calidoustus.</title>
        <authorList>
            <person name="Horn F."/>
            <person name="Linde J."/>
            <person name="Mattern D.J."/>
            <person name="Walther G."/>
            <person name="Guthke R."/>
            <person name="Scherlach K."/>
            <person name="Martin K."/>
            <person name="Brakhage A.A."/>
            <person name="Petzke L."/>
            <person name="Valiante V."/>
        </authorList>
    </citation>
    <scope>NUCLEOTIDE SEQUENCE [LARGE SCALE GENOMIC DNA]</scope>
    <source>
        <strain evidence="10">SF006504</strain>
    </source>
</reference>
<dbReference type="Proteomes" id="UP000054771">
    <property type="component" value="Unassembled WGS sequence"/>
</dbReference>
<evidence type="ECO:0000313" key="9">
    <source>
        <dbReference type="EMBL" id="CEL08137.1"/>
    </source>
</evidence>
<dbReference type="UniPathway" id="UPA00667"/>
<dbReference type="Gene3D" id="3.20.20.80">
    <property type="entry name" value="Glycosidases"/>
    <property type="match status" value="1"/>
</dbReference>
<evidence type="ECO:0000256" key="2">
    <source>
        <dbReference type="ARBA" id="ARBA00004834"/>
    </source>
</evidence>
<dbReference type="InterPro" id="IPR055235">
    <property type="entry name" value="ASD1_cat"/>
</dbReference>
<sequence length="675" mass="75462">MKLDRLTHLLTRIPGLSWLWLSTNSKHDETGLSPRQDPSLQTATPAPISLTVLQDGGNWTRGLLHGIMFESLSSQYQHEPGDGGIHGQLLRNNGFQGWDAGLTAYKPLGDVVLAQDINNPLSESITSTLSVTIAPRPQTHTTSTDFVGFANSGYNGIPVSNVEYYTSFWMMGDYTGDILVRLVGSRSGNVYGATNLSVRGDWAQFRFFEARFNASVRPEMQRGYFDDNGDNEWQVLFRADEARGDVLNFGLVQLFPPTYKDRPNGLRDDIAREVEALRPAFLRFPGGNNIEGLDVANRWKWNETIGPLEHRPGRQGDWHYPNTEALGLDEYMQWCEDMDMEPVLTVWDGKSYGGIMRAGEMQPYLDDILDELEYLLGPATTPYGSLRAHNGRAAPYTLPFIEIGNEDDYSGGCDTYASRLILIHNTIHSHYPNITLIANNIDPACLPSPPIPGVMYDYHYYRNPDDLAAMFGLWDNWDRHTGGEVIVGEYGVRNFSDPDGVFWSFVQGSCAEAVHMIGLERNSDVVRMAAYAPLLQHFGFTQWSPTLLGFDSRPASLTRSTSYFVQRMFSTNRGTYVHPVQSTSTFGPVYWVATSNATSYHLKLSNYGDQRQTVIVRFPVAGRGTLEMLAGPRDASNTPYNVSVVPSLTEFVVASDVYTVFLEGWEVAVLVVRVE</sequence>
<dbReference type="Pfam" id="PF22848">
    <property type="entry name" value="ASD1_dom"/>
    <property type="match status" value="1"/>
</dbReference>
<evidence type="ECO:0000256" key="6">
    <source>
        <dbReference type="ARBA" id="ARBA00022801"/>
    </source>
</evidence>
<dbReference type="GO" id="GO:0031222">
    <property type="term" value="P:arabinan catabolic process"/>
    <property type="evidence" value="ECO:0007669"/>
    <property type="project" value="UniProtKB-UniPathway"/>
</dbReference>
<comment type="similarity">
    <text evidence="3">Belongs to the glycosyl hydrolase 51 family.</text>
</comment>
<proteinExistence type="inferred from homology"/>
<evidence type="ECO:0000256" key="3">
    <source>
        <dbReference type="ARBA" id="ARBA00007186"/>
    </source>
</evidence>
<keyword evidence="5" id="KW-0732">Signal</keyword>
<dbReference type="SUPFAM" id="SSF51445">
    <property type="entry name" value="(Trans)glycosidases"/>
    <property type="match status" value="1"/>
</dbReference>
<name>A0A0U5CE77_ASPCI</name>
<gene>
    <name evidence="9" type="ORF">ASPCAL11290</name>
</gene>
<comment type="pathway">
    <text evidence="2">Glycan metabolism; L-arabinan degradation.</text>
</comment>
<dbReference type="GO" id="GO:0046373">
    <property type="term" value="P:L-arabinose metabolic process"/>
    <property type="evidence" value="ECO:0007669"/>
    <property type="project" value="InterPro"/>
</dbReference>
<dbReference type="Pfam" id="PF06964">
    <property type="entry name" value="Alpha-L-AF_C"/>
    <property type="match status" value="1"/>
</dbReference>
<organism evidence="9 10">
    <name type="scientific">Aspergillus calidoustus</name>
    <dbReference type="NCBI Taxonomy" id="454130"/>
    <lineage>
        <taxon>Eukaryota</taxon>
        <taxon>Fungi</taxon>
        <taxon>Dikarya</taxon>
        <taxon>Ascomycota</taxon>
        <taxon>Pezizomycotina</taxon>
        <taxon>Eurotiomycetes</taxon>
        <taxon>Eurotiomycetidae</taxon>
        <taxon>Eurotiales</taxon>
        <taxon>Aspergillaceae</taxon>
        <taxon>Aspergillus</taxon>
        <taxon>Aspergillus subgen. Nidulantes</taxon>
    </lineage>
</organism>
<dbReference type="InterPro" id="IPR051563">
    <property type="entry name" value="Glycosyl_Hydrolase_51"/>
</dbReference>
<comment type="catalytic activity">
    <reaction evidence="1">
        <text>Hydrolysis of terminal non-reducing alpha-L-arabinofuranoside residues in alpha-L-arabinosides.</text>
        <dbReference type="EC" id="3.2.1.55"/>
    </reaction>
</comment>